<evidence type="ECO:0000256" key="3">
    <source>
        <dbReference type="SAM" id="MobiDB-lite"/>
    </source>
</evidence>
<dbReference type="PANTHER" id="PTHR15427">
    <property type="entry name" value="EMILIN ELASTIN MICROFIBRIL INTERFACE-LOCATED PROTEIN ELASTIN MICROFIBRIL INTERFACER"/>
    <property type="match status" value="1"/>
</dbReference>
<evidence type="ECO:0000313" key="5">
    <source>
        <dbReference type="Proteomes" id="UP000028460"/>
    </source>
</evidence>
<sequence length="294" mass="32177">MALEFMEVVAKTYGDLERLVKAKMLEGWMPFDSLINNRFTIAIVMVKGSDAQLTDFRILGDSTRVKLISKANKLIADDPEWEVFGHPQIFGADDYIVSLSKGFKGTTGRDGMAGPQGPQGPRGEVGPQGPQGEKGDTGPQGLKGDKGDKGDPGALVTWKKFNLVNTVGSGVDTQFPGIANTWFRVQVTSSSRFTFFALKEGSGTTSIDGDVKYNDEDDTYRRVKYSGVFTSASNYTFINTGFGVTSARCVEFYTYLNDGSSGYFYRVEVFIAGRPAFTTITQPDFTVRITRLDA</sequence>
<dbReference type="InterPro" id="IPR050392">
    <property type="entry name" value="Collagen/C1q_domain"/>
</dbReference>
<dbReference type="EMBL" id="KF771236">
    <property type="protein sequence ID" value="AHI60476.1"/>
    <property type="molecule type" value="Genomic_DNA"/>
</dbReference>
<proteinExistence type="predicted"/>
<accession>A0A067YVK2</accession>
<evidence type="ECO:0000256" key="2">
    <source>
        <dbReference type="ARBA" id="ARBA00022525"/>
    </source>
</evidence>
<evidence type="ECO:0008006" key="6">
    <source>
        <dbReference type="Google" id="ProtNLM"/>
    </source>
</evidence>
<evidence type="ECO:0000256" key="1">
    <source>
        <dbReference type="ARBA" id="ARBA00004613"/>
    </source>
</evidence>
<gene>
    <name evidence="4" type="ORF">AHP24_08</name>
</gene>
<dbReference type="InterPro" id="IPR008160">
    <property type="entry name" value="Collagen"/>
</dbReference>
<reference evidence="4 5" key="1">
    <citation type="journal article" date="2014" name="PLoS ONE">
        <title>Four Escherichia coli O157:H7 Phages: A New Bacteriophage Genus and Taxonomic Classification of T1-Like Phages.</title>
        <authorList>
            <person name="Niu Y.D."/>
            <person name="McAllister T.A."/>
            <person name="Nash J.H."/>
            <person name="Kropinski A.M."/>
            <person name="Stanford K."/>
        </authorList>
    </citation>
    <scope>NUCLEOTIDE SEQUENCE [LARGE SCALE GENOMIC DNA]</scope>
</reference>
<dbReference type="PANTHER" id="PTHR15427:SF33">
    <property type="entry name" value="COLLAGEN IV NC1 DOMAIN-CONTAINING PROTEIN"/>
    <property type="match status" value="1"/>
</dbReference>
<protein>
    <recommendedName>
        <fullName evidence="6">Tail fiber protein</fullName>
    </recommendedName>
</protein>
<dbReference type="Gene3D" id="1.20.5.320">
    <property type="entry name" value="6-Phosphogluconate Dehydrogenase, domain 3"/>
    <property type="match status" value="1"/>
</dbReference>
<organism evidence="4 5">
    <name type="scientific">Escherichia phage bV_EcoS_AHP24</name>
    <dbReference type="NCBI Taxonomy" id="1416027"/>
    <lineage>
        <taxon>Viruses</taxon>
        <taxon>Duplodnaviria</taxon>
        <taxon>Heunggongvirae</taxon>
        <taxon>Uroviricota</taxon>
        <taxon>Caudoviricetes</taxon>
        <taxon>Drexlerviridae</taxon>
        <taxon>Rogunavirinae</taxon>
        <taxon>Rogunavirus</taxon>
        <taxon>Rogunavirus AHS24</taxon>
    </lineage>
</organism>
<comment type="subcellular location">
    <subcellularLocation>
        <location evidence="1">Secreted</location>
    </subcellularLocation>
</comment>
<keyword evidence="2" id="KW-0964">Secreted</keyword>
<evidence type="ECO:0000313" key="4">
    <source>
        <dbReference type="EMBL" id="AHI60476.1"/>
    </source>
</evidence>
<dbReference type="Proteomes" id="UP000028460">
    <property type="component" value="Genome"/>
</dbReference>
<dbReference type="Pfam" id="PF01391">
    <property type="entry name" value="Collagen"/>
    <property type="match status" value="1"/>
</dbReference>
<name>A0A067YVK2_9CAUD</name>
<feature type="region of interest" description="Disordered" evidence="3">
    <location>
        <begin position="106"/>
        <end position="149"/>
    </location>
</feature>